<dbReference type="EMBL" id="CP030759">
    <property type="protein sequence ID" value="AXA36613.1"/>
    <property type="molecule type" value="Genomic_DNA"/>
</dbReference>
<reference evidence="1 2" key="1">
    <citation type="submission" date="2018-05" db="EMBL/GenBank/DDBJ databases">
        <title>A metagenomic window into the 2 km-deep terrestrial subsurface aquifer revealed taxonomically and functionally diverse microbial community comprising novel uncultured bacterial lineages.</title>
        <authorList>
            <person name="Kadnikov V.V."/>
            <person name="Mardanov A.V."/>
            <person name="Beletsky A.V."/>
            <person name="Banks D."/>
            <person name="Pimenov N.V."/>
            <person name="Frank Y.A."/>
            <person name="Karnachuk O.V."/>
            <person name="Ravin N.V."/>
        </authorList>
    </citation>
    <scope>NUCLEOTIDE SEQUENCE [LARGE SCALE GENOMIC DNA]</scope>
    <source>
        <strain evidence="1">BY</strain>
    </source>
</reference>
<evidence type="ECO:0000313" key="2">
    <source>
        <dbReference type="Proteomes" id="UP000262583"/>
    </source>
</evidence>
<sequence>MREVESRLLEQEEIVAVAPYSTFKSPVEVREIKTVGA</sequence>
<accession>A0A2Z4Y847</accession>
<proteinExistence type="predicted"/>
<dbReference type="KEGG" id="schv:BRCON_1836"/>
<name>A0A2Z4Y847_SUMC1</name>
<dbReference type="AlphaFoldDB" id="A0A2Z4Y847"/>
<evidence type="ECO:0000313" key="1">
    <source>
        <dbReference type="EMBL" id="AXA36613.1"/>
    </source>
</evidence>
<organism evidence="1 2">
    <name type="scientific">Sumerlaea chitinivorans</name>
    <dbReference type="NCBI Taxonomy" id="2250252"/>
    <lineage>
        <taxon>Bacteria</taxon>
        <taxon>Candidatus Sumerlaeota</taxon>
        <taxon>Candidatus Sumerlaeia</taxon>
        <taxon>Candidatus Sumerlaeales</taxon>
        <taxon>Candidatus Sumerlaeaceae</taxon>
        <taxon>Candidatus Sumerlaea</taxon>
    </lineage>
</organism>
<gene>
    <name evidence="1" type="ORF">BRCON_1836</name>
</gene>
<protein>
    <submittedName>
        <fullName evidence="1">Uncharacterized protein</fullName>
    </submittedName>
</protein>
<dbReference type="Proteomes" id="UP000262583">
    <property type="component" value="Chromosome"/>
</dbReference>